<dbReference type="NCBIfam" id="TIGR03605">
    <property type="entry name" value="antibiot_sagB"/>
    <property type="match status" value="1"/>
</dbReference>
<dbReference type="CDD" id="cd02142">
    <property type="entry name" value="McbC_SagB-like_oxidoreductase"/>
    <property type="match status" value="1"/>
</dbReference>
<evidence type="ECO:0000313" key="2">
    <source>
        <dbReference type="EMBL" id="EEG76973.1"/>
    </source>
</evidence>
<dbReference type="InterPro" id="IPR029479">
    <property type="entry name" value="Nitroreductase"/>
</dbReference>
<feature type="domain" description="Nitroreductase" evidence="1">
    <location>
        <begin position="60"/>
        <end position="237"/>
    </location>
</feature>
<evidence type="ECO:0000259" key="1">
    <source>
        <dbReference type="Pfam" id="PF00881"/>
    </source>
</evidence>
<dbReference type="InterPro" id="IPR020051">
    <property type="entry name" value="SagB-type_dehydrogenase"/>
</dbReference>
<dbReference type="RefSeq" id="WP_008517450.1">
    <property type="nucleotide sequence ID" value="NZ_ACJM01000011.1"/>
</dbReference>
<dbReference type="SUPFAM" id="SSF55469">
    <property type="entry name" value="FMN-dependent nitroreductase-like"/>
    <property type="match status" value="1"/>
</dbReference>
<keyword evidence="3" id="KW-1185">Reference proteome</keyword>
<dbReference type="EMBL" id="ACJM01000011">
    <property type="protein sequence ID" value="EEG76973.1"/>
    <property type="molecule type" value="Genomic_DNA"/>
</dbReference>
<evidence type="ECO:0000313" key="3">
    <source>
        <dbReference type="Proteomes" id="UP000006443"/>
    </source>
</evidence>
<proteinExistence type="predicted"/>
<dbReference type="InterPro" id="IPR000415">
    <property type="entry name" value="Nitroreductase-like"/>
</dbReference>
<gene>
    <name evidence="2" type="ORF">DealDRAFT_2234</name>
</gene>
<dbReference type="AlphaFoldDB" id="C0GIC5"/>
<protein>
    <submittedName>
        <fullName evidence="2">Nitroreductase</fullName>
    </submittedName>
</protein>
<comment type="caution">
    <text evidence="2">The sequence shown here is derived from an EMBL/GenBank/DDBJ whole genome shotgun (WGS) entry which is preliminary data.</text>
</comment>
<dbReference type="STRING" id="555088.DealDRAFT_2234"/>
<dbReference type="Gene3D" id="3.40.109.10">
    <property type="entry name" value="NADH Oxidase"/>
    <property type="match status" value="1"/>
</dbReference>
<name>C0GIC5_DETAL</name>
<dbReference type="GO" id="GO:0016491">
    <property type="term" value="F:oxidoreductase activity"/>
    <property type="evidence" value="ECO:0007669"/>
    <property type="project" value="InterPro"/>
</dbReference>
<dbReference type="Proteomes" id="UP000006443">
    <property type="component" value="Unassembled WGS sequence"/>
</dbReference>
<dbReference type="eggNOG" id="COG0778">
    <property type="taxonomic scope" value="Bacteria"/>
</dbReference>
<dbReference type="InterPro" id="IPR052544">
    <property type="entry name" value="Bacteriocin_Proc_Enz"/>
</dbReference>
<reference evidence="2 3" key="1">
    <citation type="submission" date="2009-02" db="EMBL/GenBank/DDBJ databases">
        <title>Sequencing of the draft genome and assembly of Dethiobacter alkaliphilus AHT 1.</title>
        <authorList>
            <consortium name="US DOE Joint Genome Institute (JGI-PGF)"/>
            <person name="Lucas S."/>
            <person name="Copeland A."/>
            <person name="Lapidus A."/>
            <person name="Glavina del Rio T."/>
            <person name="Dalin E."/>
            <person name="Tice H."/>
            <person name="Bruce D."/>
            <person name="Goodwin L."/>
            <person name="Pitluck S."/>
            <person name="Larimer F."/>
            <person name="Land M.L."/>
            <person name="Hauser L."/>
            <person name="Muyzer G."/>
        </authorList>
    </citation>
    <scope>NUCLEOTIDE SEQUENCE [LARGE SCALE GENOMIC DNA]</scope>
    <source>
        <strain evidence="2 3">AHT 1</strain>
    </source>
</reference>
<dbReference type="PANTHER" id="PTHR43745:SF2">
    <property type="entry name" value="NITROREDUCTASE MJ1384-RELATED"/>
    <property type="match status" value="1"/>
</dbReference>
<sequence>MRIGDEFQNQTKYFRDSSPAMAANEKVMPPYKEYPADHPRITLPEPMREGGKPLFTLCSKRRSVRRYQQEEVTLASLGQILWAAQGVTLNTGRHLFRTVPSAGALYPLETYVLANKVDGLAKGIYHYEVPGHRLTEVTSGDFGPALTHAALGQKMVQQASCTLIWSMIAARAKRKYSQRAYRYIYMDAGHSAQNVALAAVSLGLGSCQIAAFFDQEVNDLLGLDGQDETAIYLTAVGIPAG</sequence>
<dbReference type="PANTHER" id="PTHR43745">
    <property type="entry name" value="NITROREDUCTASE MJ1384-RELATED"/>
    <property type="match status" value="1"/>
</dbReference>
<organism evidence="2 3">
    <name type="scientific">Dethiobacter alkaliphilus AHT 1</name>
    <dbReference type="NCBI Taxonomy" id="555088"/>
    <lineage>
        <taxon>Bacteria</taxon>
        <taxon>Bacillati</taxon>
        <taxon>Bacillota</taxon>
        <taxon>Dethiobacteria</taxon>
        <taxon>Dethiobacterales</taxon>
        <taxon>Dethiobacteraceae</taxon>
        <taxon>Dethiobacter</taxon>
    </lineage>
</organism>
<dbReference type="Pfam" id="PF00881">
    <property type="entry name" value="Nitroreductase"/>
    <property type="match status" value="1"/>
</dbReference>
<accession>C0GIC5</accession>